<proteinExistence type="predicted"/>
<protein>
    <submittedName>
        <fullName evidence="1">Uncharacterized protein</fullName>
    </submittedName>
</protein>
<accession>A0ABD1EFD5</accession>
<name>A0ABD1EFD5_HYPHA</name>
<dbReference type="AlphaFoldDB" id="A0ABD1EFD5"/>
<evidence type="ECO:0000313" key="2">
    <source>
        <dbReference type="Proteomes" id="UP001566132"/>
    </source>
</evidence>
<sequence>MYYIYLYIWQGEAARKDAAAAAVVVVAAVAETLLCQGGGRLTPCARLLMHQPTFILPLAVTAALAH</sequence>
<dbReference type="EMBL" id="JBDJPC010000008">
    <property type="protein sequence ID" value="KAL1493243.1"/>
    <property type="molecule type" value="Genomic_DNA"/>
</dbReference>
<gene>
    <name evidence="1" type="ORF">ABEB36_011334</name>
</gene>
<reference evidence="1 2" key="1">
    <citation type="submission" date="2024-05" db="EMBL/GenBank/DDBJ databases">
        <title>Genetic variation in Jamaican populations of the coffee berry borer (Hypothenemus hampei).</title>
        <authorList>
            <person name="Errbii M."/>
            <person name="Myrie A."/>
        </authorList>
    </citation>
    <scope>NUCLEOTIDE SEQUENCE [LARGE SCALE GENOMIC DNA]</scope>
    <source>
        <strain evidence="1">JA-Hopewell-2020-01-JO</strain>
        <tissue evidence="1">Whole body</tissue>
    </source>
</reference>
<organism evidence="1 2">
    <name type="scientific">Hypothenemus hampei</name>
    <name type="common">Coffee berry borer</name>
    <dbReference type="NCBI Taxonomy" id="57062"/>
    <lineage>
        <taxon>Eukaryota</taxon>
        <taxon>Metazoa</taxon>
        <taxon>Ecdysozoa</taxon>
        <taxon>Arthropoda</taxon>
        <taxon>Hexapoda</taxon>
        <taxon>Insecta</taxon>
        <taxon>Pterygota</taxon>
        <taxon>Neoptera</taxon>
        <taxon>Endopterygota</taxon>
        <taxon>Coleoptera</taxon>
        <taxon>Polyphaga</taxon>
        <taxon>Cucujiformia</taxon>
        <taxon>Curculionidae</taxon>
        <taxon>Scolytinae</taxon>
        <taxon>Hypothenemus</taxon>
    </lineage>
</organism>
<dbReference type="Proteomes" id="UP001566132">
    <property type="component" value="Unassembled WGS sequence"/>
</dbReference>
<comment type="caution">
    <text evidence="1">The sequence shown here is derived from an EMBL/GenBank/DDBJ whole genome shotgun (WGS) entry which is preliminary data.</text>
</comment>
<keyword evidence="2" id="KW-1185">Reference proteome</keyword>
<evidence type="ECO:0000313" key="1">
    <source>
        <dbReference type="EMBL" id="KAL1493243.1"/>
    </source>
</evidence>